<evidence type="ECO:0008006" key="4">
    <source>
        <dbReference type="Google" id="ProtNLM"/>
    </source>
</evidence>
<evidence type="ECO:0000256" key="1">
    <source>
        <dbReference type="SAM" id="Phobius"/>
    </source>
</evidence>
<feature type="transmembrane region" description="Helical" evidence="1">
    <location>
        <begin position="121"/>
        <end position="142"/>
    </location>
</feature>
<dbReference type="PANTHER" id="PTHR28523">
    <property type="entry name" value="CYTOCHROME C OXIDASE ASSEMBLY FACTOR 1"/>
    <property type="match status" value="1"/>
</dbReference>
<keyword evidence="1" id="KW-0812">Transmembrane</keyword>
<keyword evidence="3" id="KW-1185">Reference proteome</keyword>
<dbReference type="Pfam" id="PF08695">
    <property type="entry name" value="Coa1"/>
    <property type="match status" value="1"/>
</dbReference>
<keyword evidence="1" id="KW-0472">Membrane</keyword>
<accession>A0A0C3ABZ2</accession>
<dbReference type="OrthoDB" id="2100652at2759"/>
<dbReference type="HOGENOM" id="CLU_082491_0_0_1"/>
<protein>
    <recommendedName>
        <fullName evidence="4">DUF1783-domain-containing protein</fullName>
    </recommendedName>
</protein>
<dbReference type="PANTHER" id="PTHR28523:SF1">
    <property type="entry name" value="CYTOCHROME C OXIDASE ASSEMBLY FACTOR 1"/>
    <property type="match status" value="1"/>
</dbReference>
<evidence type="ECO:0000313" key="2">
    <source>
        <dbReference type="EMBL" id="KIM71303.1"/>
    </source>
</evidence>
<dbReference type="InParanoid" id="A0A0C3ABZ2"/>
<organism evidence="2 3">
    <name type="scientific">Piloderma croceum (strain F 1598)</name>
    <dbReference type="NCBI Taxonomy" id="765440"/>
    <lineage>
        <taxon>Eukaryota</taxon>
        <taxon>Fungi</taxon>
        <taxon>Dikarya</taxon>
        <taxon>Basidiomycota</taxon>
        <taxon>Agaricomycotina</taxon>
        <taxon>Agaricomycetes</taxon>
        <taxon>Agaricomycetidae</taxon>
        <taxon>Atheliales</taxon>
        <taxon>Atheliaceae</taxon>
        <taxon>Piloderma</taxon>
    </lineage>
</organism>
<sequence>MFARTFTLFHHKVPRFTNAYLAQIRKYAKDIPRPAVPDQLSSNNGGSTVEVFSSKARTPTNALLDDRVSIPRRDFATEQLPRPPPSAKEPVVETFADTSKPKPFYGRPPPRKELPLQKKRWPLIAAFMAAGVVGWAAFLLVVTNQEKLSSSVVRQIMRAVKDSKELRETLGEAIRPQPEWWLNGDPWIEGSINMMQGNVDVSFRLRGHKGSGTLYFTSVRKAKGEPFTI</sequence>
<dbReference type="EMBL" id="KN833364">
    <property type="protein sequence ID" value="KIM71303.1"/>
    <property type="molecule type" value="Genomic_DNA"/>
</dbReference>
<evidence type="ECO:0000313" key="3">
    <source>
        <dbReference type="Proteomes" id="UP000054166"/>
    </source>
</evidence>
<dbReference type="AlphaFoldDB" id="A0A0C3ABZ2"/>
<dbReference type="GO" id="GO:0033617">
    <property type="term" value="P:mitochondrial respiratory chain complex IV assembly"/>
    <property type="evidence" value="ECO:0007669"/>
    <property type="project" value="InterPro"/>
</dbReference>
<name>A0A0C3ABZ2_PILCF</name>
<feature type="non-terminal residue" evidence="2">
    <location>
        <position position="229"/>
    </location>
</feature>
<reference evidence="3" key="2">
    <citation type="submission" date="2015-01" db="EMBL/GenBank/DDBJ databases">
        <title>Evolutionary Origins and Diversification of the Mycorrhizal Mutualists.</title>
        <authorList>
            <consortium name="DOE Joint Genome Institute"/>
            <consortium name="Mycorrhizal Genomics Consortium"/>
            <person name="Kohler A."/>
            <person name="Kuo A."/>
            <person name="Nagy L.G."/>
            <person name="Floudas D."/>
            <person name="Copeland A."/>
            <person name="Barry K.W."/>
            <person name="Cichocki N."/>
            <person name="Veneault-Fourrey C."/>
            <person name="LaButti K."/>
            <person name="Lindquist E.A."/>
            <person name="Lipzen A."/>
            <person name="Lundell T."/>
            <person name="Morin E."/>
            <person name="Murat C."/>
            <person name="Riley R."/>
            <person name="Ohm R."/>
            <person name="Sun H."/>
            <person name="Tunlid A."/>
            <person name="Henrissat B."/>
            <person name="Grigoriev I.V."/>
            <person name="Hibbett D.S."/>
            <person name="Martin F."/>
        </authorList>
    </citation>
    <scope>NUCLEOTIDE SEQUENCE [LARGE SCALE GENOMIC DNA]</scope>
    <source>
        <strain evidence="3">F 1598</strain>
    </source>
</reference>
<dbReference type="InterPro" id="IPR042432">
    <property type="entry name" value="Coa1_fungi"/>
</dbReference>
<dbReference type="Proteomes" id="UP000054166">
    <property type="component" value="Unassembled WGS sequence"/>
</dbReference>
<proteinExistence type="predicted"/>
<dbReference type="InterPro" id="IPR014807">
    <property type="entry name" value="Coa1"/>
</dbReference>
<keyword evidence="1" id="KW-1133">Transmembrane helix</keyword>
<gene>
    <name evidence="2" type="ORF">PILCRDRAFT_830430</name>
</gene>
<dbReference type="GO" id="GO:0005743">
    <property type="term" value="C:mitochondrial inner membrane"/>
    <property type="evidence" value="ECO:0007669"/>
    <property type="project" value="TreeGrafter"/>
</dbReference>
<reference evidence="2 3" key="1">
    <citation type="submission" date="2014-04" db="EMBL/GenBank/DDBJ databases">
        <authorList>
            <consortium name="DOE Joint Genome Institute"/>
            <person name="Kuo A."/>
            <person name="Tarkka M."/>
            <person name="Buscot F."/>
            <person name="Kohler A."/>
            <person name="Nagy L.G."/>
            <person name="Floudas D."/>
            <person name="Copeland A."/>
            <person name="Barry K.W."/>
            <person name="Cichocki N."/>
            <person name="Veneault-Fourrey C."/>
            <person name="LaButti K."/>
            <person name="Lindquist E.A."/>
            <person name="Lipzen A."/>
            <person name="Lundell T."/>
            <person name="Morin E."/>
            <person name="Murat C."/>
            <person name="Sun H."/>
            <person name="Tunlid A."/>
            <person name="Henrissat B."/>
            <person name="Grigoriev I.V."/>
            <person name="Hibbett D.S."/>
            <person name="Martin F."/>
            <person name="Nordberg H.P."/>
            <person name="Cantor M.N."/>
            <person name="Hua S.X."/>
        </authorList>
    </citation>
    <scope>NUCLEOTIDE SEQUENCE [LARGE SCALE GENOMIC DNA]</scope>
    <source>
        <strain evidence="2 3">F 1598</strain>
    </source>
</reference>